<feature type="region of interest" description="Disordered" evidence="1">
    <location>
        <begin position="74"/>
        <end position="133"/>
    </location>
</feature>
<gene>
    <name evidence="2" type="ORF">E3N88_38766</name>
</gene>
<proteinExistence type="predicted"/>
<comment type="caution">
    <text evidence="2">The sequence shown here is derived from an EMBL/GenBank/DDBJ whole genome shotgun (WGS) entry which is preliminary data.</text>
</comment>
<evidence type="ECO:0000256" key="1">
    <source>
        <dbReference type="SAM" id="MobiDB-lite"/>
    </source>
</evidence>
<feature type="compositionally biased region" description="Low complexity" evidence="1">
    <location>
        <begin position="79"/>
        <end position="120"/>
    </location>
</feature>
<sequence>MLQWIRFVKFERWDWRARGAELDAGPAAEARLGIGRVESESNLGEKMALIFPSSSTFITCSSHNSHRHLPPVSAIKAQSSSSSPSPESTESTNGTSSAPESASTPVGFGSSSSVSTSSPAKKPKGRMQRSRIIRREPVETPKFVYQQKEQGVSNEPGSNERAFLLAWLGLGSIIIFEGIALAASGEALPVMDITCADVLESWIQLTGGDANPRSAVGVALGGVCDPRSSAMVLIP</sequence>
<name>A0A5N6LUY3_9ASTR</name>
<evidence type="ECO:0000313" key="2">
    <source>
        <dbReference type="EMBL" id="KAD2805389.1"/>
    </source>
</evidence>
<evidence type="ECO:0000313" key="3">
    <source>
        <dbReference type="Proteomes" id="UP000326396"/>
    </source>
</evidence>
<dbReference type="InterPro" id="IPR038789">
    <property type="entry name" value="LPA2-like"/>
</dbReference>
<reference evidence="2 3" key="1">
    <citation type="submission" date="2019-05" db="EMBL/GenBank/DDBJ databases">
        <title>Mikania micrantha, genome provides insights into the molecular mechanism of rapid growth.</title>
        <authorList>
            <person name="Liu B."/>
        </authorList>
    </citation>
    <scope>NUCLEOTIDE SEQUENCE [LARGE SCALE GENOMIC DNA]</scope>
    <source>
        <strain evidence="2">NLD-2019</strain>
        <tissue evidence="2">Leaf</tissue>
    </source>
</reference>
<protein>
    <submittedName>
        <fullName evidence="2">Uncharacterized protein</fullName>
    </submittedName>
</protein>
<keyword evidence="3" id="KW-1185">Reference proteome</keyword>
<dbReference type="PANTHER" id="PTHR37385:SF2">
    <property type="entry name" value="PROTEIN LPA2"/>
    <property type="match status" value="1"/>
</dbReference>
<dbReference type="GO" id="GO:0009507">
    <property type="term" value="C:chloroplast"/>
    <property type="evidence" value="ECO:0007669"/>
    <property type="project" value="TreeGrafter"/>
</dbReference>
<accession>A0A5N6LUY3</accession>
<dbReference type="PANTHER" id="PTHR37385">
    <property type="entry name" value="PROTEIN LOW PSII ACCUMULATION 2, CHLOROPLASTIC"/>
    <property type="match status" value="1"/>
</dbReference>
<dbReference type="OrthoDB" id="568307at2759"/>
<dbReference type="Proteomes" id="UP000326396">
    <property type="component" value="Linkage Group LG8"/>
</dbReference>
<feature type="compositionally biased region" description="Basic residues" evidence="1">
    <location>
        <begin position="121"/>
        <end position="132"/>
    </location>
</feature>
<dbReference type="AlphaFoldDB" id="A0A5N6LUY3"/>
<dbReference type="EMBL" id="SZYD01000018">
    <property type="protein sequence ID" value="KAD2805389.1"/>
    <property type="molecule type" value="Genomic_DNA"/>
</dbReference>
<organism evidence="2 3">
    <name type="scientific">Mikania micrantha</name>
    <name type="common">bitter vine</name>
    <dbReference type="NCBI Taxonomy" id="192012"/>
    <lineage>
        <taxon>Eukaryota</taxon>
        <taxon>Viridiplantae</taxon>
        <taxon>Streptophyta</taxon>
        <taxon>Embryophyta</taxon>
        <taxon>Tracheophyta</taxon>
        <taxon>Spermatophyta</taxon>
        <taxon>Magnoliopsida</taxon>
        <taxon>eudicotyledons</taxon>
        <taxon>Gunneridae</taxon>
        <taxon>Pentapetalae</taxon>
        <taxon>asterids</taxon>
        <taxon>campanulids</taxon>
        <taxon>Asterales</taxon>
        <taxon>Asteraceae</taxon>
        <taxon>Asteroideae</taxon>
        <taxon>Heliantheae alliance</taxon>
        <taxon>Eupatorieae</taxon>
        <taxon>Mikania</taxon>
    </lineage>
</organism>